<dbReference type="GO" id="GO:0140359">
    <property type="term" value="F:ABC-type transporter activity"/>
    <property type="evidence" value="ECO:0007669"/>
    <property type="project" value="InterPro"/>
</dbReference>
<dbReference type="SUPFAM" id="SSF52540">
    <property type="entry name" value="P-loop containing nucleoside triphosphate hydrolases"/>
    <property type="match status" value="1"/>
</dbReference>
<dbReference type="GO" id="GO:0016887">
    <property type="term" value="F:ATP hydrolysis activity"/>
    <property type="evidence" value="ECO:0007669"/>
    <property type="project" value="InterPro"/>
</dbReference>
<evidence type="ECO:0000259" key="8">
    <source>
        <dbReference type="PROSITE" id="PS50893"/>
    </source>
</evidence>
<feature type="transmembrane region" description="Helical" evidence="7">
    <location>
        <begin position="168"/>
        <end position="186"/>
    </location>
</feature>
<dbReference type="InterPro" id="IPR003439">
    <property type="entry name" value="ABC_transporter-like_ATP-bd"/>
</dbReference>
<dbReference type="GO" id="GO:0045454">
    <property type="term" value="P:cell redox homeostasis"/>
    <property type="evidence" value="ECO:0007669"/>
    <property type="project" value="InterPro"/>
</dbReference>
<dbReference type="InterPro" id="IPR003593">
    <property type="entry name" value="AAA+_ATPase"/>
</dbReference>
<dbReference type="NCBIfam" id="TIGR02868">
    <property type="entry name" value="CydC"/>
    <property type="match status" value="1"/>
</dbReference>
<dbReference type="PANTHER" id="PTHR24221:SF654">
    <property type="entry name" value="ATP-BINDING CASSETTE SUB-FAMILY B MEMBER 6"/>
    <property type="match status" value="1"/>
</dbReference>
<dbReference type="InterPro" id="IPR011527">
    <property type="entry name" value="ABC1_TM_dom"/>
</dbReference>
<sequence>MSALTPTERRALRRAVRLLDLDRGRFAASVALGGLGLLSALGLSGVAAWMIARASQMPDVIALGVAPVMVRLFGVSRSVLRYCERLVSHDTALRGMNALRTHLYEILAGSRTDTVAGLRRGDVLARVGADVDAVGDLVVRSYLPMAVAASVGLLTAVGVGLVYWPAGVILGLCLLLSGVGGPLITMRSARAAELARQEQTTDLSATVLTALDGGSELSVSGRMPRVMDSLAGVEEHLAATRDRAARPAAAAAAIDVLAMGLSVLGSLIVGVPAVTSGRIGEVWLAVIVLVPLSAFEATANLGPASVQLIKSAGAAVRIVELVDRAEASAAEVPETHDLPAVTTGGPRLRARGLAVGWPGGPVVAEGIDLDLAPGDRLAIVGPSGIGKTTLLLTLAGLLEPKDGELTLDGVSPWAGERTEVAARITLTAEDAHVFDTTVLENLRVAHGALRPEEATALLERAGLGAWLAALPDGLDTPLGSDGTTVSGGERRRLLLARALAAPTPLMLLDEPGEHLDAETADRLVADLLDAGLAEDPASRRGVLLVTHRLSALAHADEVLMVGRTEAGRPATVLRRGSHADLAATDAGYRWSLEQEEHETQEV</sequence>
<evidence type="ECO:0000256" key="1">
    <source>
        <dbReference type="ARBA" id="ARBA00004651"/>
    </source>
</evidence>
<dbReference type="AlphaFoldDB" id="A0A0X8JGJ9"/>
<dbReference type="PANTHER" id="PTHR24221">
    <property type="entry name" value="ATP-BINDING CASSETTE SUB-FAMILY B"/>
    <property type="match status" value="1"/>
</dbReference>
<evidence type="ECO:0000259" key="9">
    <source>
        <dbReference type="PROSITE" id="PS50929"/>
    </source>
</evidence>
<dbReference type="PROSITE" id="PS50893">
    <property type="entry name" value="ABC_TRANSPORTER_2"/>
    <property type="match status" value="1"/>
</dbReference>
<dbReference type="InterPro" id="IPR017871">
    <property type="entry name" value="ABC_transporter-like_CS"/>
</dbReference>
<dbReference type="InterPro" id="IPR039421">
    <property type="entry name" value="Type_1_exporter"/>
</dbReference>
<feature type="transmembrane region" description="Helical" evidence="7">
    <location>
        <begin position="142"/>
        <end position="162"/>
    </location>
</feature>
<feature type="transmembrane region" description="Helical" evidence="7">
    <location>
        <begin position="248"/>
        <end position="270"/>
    </location>
</feature>
<feature type="domain" description="ABC transmembrane type-1" evidence="9">
    <location>
        <begin position="27"/>
        <end position="310"/>
    </location>
</feature>
<dbReference type="Pfam" id="PF00005">
    <property type="entry name" value="ABC_tran"/>
    <property type="match status" value="1"/>
</dbReference>
<protein>
    <submittedName>
        <fullName evidence="10">ABC transporter</fullName>
    </submittedName>
</protein>
<dbReference type="Gene3D" id="1.20.1560.10">
    <property type="entry name" value="ABC transporter type 1, transmembrane domain"/>
    <property type="match status" value="1"/>
</dbReference>
<keyword evidence="3" id="KW-0547">Nucleotide-binding</keyword>
<name>A0A0X8JGJ9_ACTRD</name>
<accession>A0A0X8JGJ9</accession>
<keyword evidence="2 7" id="KW-0812">Transmembrane</keyword>
<dbReference type="STRING" id="111015.AXF14_12395"/>
<dbReference type="Gene3D" id="3.40.50.300">
    <property type="entry name" value="P-loop containing nucleotide triphosphate hydrolases"/>
    <property type="match status" value="1"/>
</dbReference>
<evidence type="ECO:0000256" key="6">
    <source>
        <dbReference type="ARBA" id="ARBA00023136"/>
    </source>
</evidence>
<feature type="transmembrane region" description="Helical" evidence="7">
    <location>
        <begin position="57"/>
        <end position="75"/>
    </location>
</feature>
<keyword evidence="5 7" id="KW-1133">Transmembrane helix</keyword>
<dbReference type="GO" id="GO:0034775">
    <property type="term" value="P:glutathione transmembrane transport"/>
    <property type="evidence" value="ECO:0007669"/>
    <property type="project" value="InterPro"/>
</dbReference>
<dbReference type="InterPro" id="IPR036640">
    <property type="entry name" value="ABC1_TM_sf"/>
</dbReference>
<dbReference type="PROSITE" id="PS00211">
    <property type="entry name" value="ABC_TRANSPORTER_1"/>
    <property type="match status" value="1"/>
</dbReference>
<evidence type="ECO:0000256" key="7">
    <source>
        <dbReference type="SAM" id="Phobius"/>
    </source>
</evidence>
<dbReference type="KEGG" id="ard:AXF14_12395"/>
<dbReference type="InterPro" id="IPR027417">
    <property type="entry name" value="P-loop_NTPase"/>
</dbReference>
<evidence type="ECO:0000256" key="3">
    <source>
        <dbReference type="ARBA" id="ARBA00022741"/>
    </source>
</evidence>
<evidence type="ECO:0000313" key="11">
    <source>
        <dbReference type="Proteomes" id="UP000065220"/>
    </source>
</evidence>
<comment type="subcellular location">
    <subcellularLocation>
        <location evidence="1">Cell membrane</location>
        <topology evidence="1">Multi-pass membrane protein</topology>
    </subcellularLocation>
</comment>
<keyword evidence="4" id="KW-0067">ATP-binding</keyword>
<feature type="domain" description="ABC transporter" evidence="8">
    <location>
        <begin position="348"/>
        <end position="594"/>
    </location>
</feature>
<feature type="transmembrane region" description="Helical" evidence="7">
    <location>
        <begin position="26"/>
        <end position="51"/>
    </location>
</feature>
<evidence type="ECO:0000256" key="4">
    <source>
        <dbReference type="ARBA" id="ARBA00022840"/>
    </source>
</evidence>
<dbReference type="RefSeq" id="WP_067943666.1">
    <property type="nucleotide sequence ID" value="NZ_CP014228.1"/>
</dbReference>
<dbReference type="SUPFAM" id="SSF90123">
    <property type="entry name" value="ABC transporter transmembrane region"/>
    <property type="match status" value="1"/>
</dbReference>
<proteinExistence type="predicted"/>
<reference evidence="11" key="1">
    <citation type="submission" date="2016-02" db="EMBL/GenBank/DDBJ databases">
        <authorList>
            <person name="Holder M.E."/>
            <person name="Ajami N.J."/>
            <person name="Petrosino J.F."/>
        </authorList>
    </citation>
    <scope>NUCLEOTIDE SEQUENCE [LARGE SCALE GENOMIC DNA]</scope>
    <source>
        <strain evidence="11">CCUG 36733</strain>
    </source>
</reference>
<keyword evidence="11" id="KW-1185">Reference proteome</keyword>
<dbReference type="SMART" id="SM00382">
    <property type="entry name" value="AAA"/>
    <property type="match status" value="1"/>
</dbReference>
<organism evidence="10 11">
    <name type="scientific">Actinomyces radicidentis</name>
    <dbReference type="NCBI Taxonomy" id="111015"/>
    <lineage>
        <taxon>Bacteria</taxon>
        <taxon>Bacillati</taxon>
        <taxon>Actinomycetota</taxon>
        <taxon>Actinomycetes</taxon>
        <taxon>Actinomycetales</taxon>
        <taxon>Actinomycetaceae</taxon>
        <taxon>Actinomyces</taxon>
    </lineage>
</organism>
<gene>
    <name evidence="10" type="ORF">AXF14_12395</name>
</gene>
<evidence type="ECO:0000256" key="2">
    <source>
        <dbReference type="ARBA" id="ARBA00022692"/>
    </source>
</evidence>
<keyword evidence="6 7" id="KW-0472">Membrane</keyword>
<evidence type="ECO:0000256" key="5">
    <source>
        <dbReference type="ARBA" id="ARBA00022989"/>
    </source>
</evidence>
<evidence type="ECO:0000313" key="10">
    <source>
        <dbReference type="EMBL" id="AMD88232.1"/>
    </source>
</evidence>
<dbReference type="GO" id="GO:0005886">
    <property type="term" value="C:plasma membrane"/>
    <property type="evidence" value="ECO:0007669"/>
    <property type="project" value="UniProtKB-SubCell"/>
</dbReference>
<dbReference type="InterPro" id="IPR014223">
    <property type="entry name" value="ABC_CydC/D"/>
</dbReference>
<dbReference type="GO" id="GO:0005524">
    <property type="term" value="F:ATP binding"/>
    <property type="evidence" value="ECO:0007669"/>
    <property type="project" value="UniProtKB-KW"/>
</dbReference>
<dbReference type="OrthoDB" id="3237158at2"/>
<dbReference type="EMBL" id="CP014228">
    <property type="protein sequence ID" value="AMD88232.1"/>
    <property type="molecule type" value="Genomic_DNA"/>
</dbReference>
<dbReference type="Proteomes" id="UP000065220">
    <property type="component" value="Chromosome"/>
</dbReference>
<dbReference type="PROSITE" id="PS50929">
    <property type="entry name" value="ABC_TM1F"/>
    <property type="match status" value="1"/>
</dbReference>